<feature type="transmembrane region" description="Helical" evidence="1">
    <location>
        <begin position="125"/>
        <end position="144"/>
    </location>
</feature>
<evidence type="ECO:0000313" key="2">
    <source>
        <dbReference type="EMBL" id="CAH0995654.1"/>
    </source>
</evidence>
<feature type="transmembrane region" description="Helical" evidence="1">
    <location>
        <begin position="64"/>
        <end position="82"/>
    </location>
</feature>
<evidence type="ECO:0000256" key="1">
    <source>
        <dbReference type="SAM" id="Phobius"/>
    </source>
</evidence>
<dbReference type="EMBL" id="CAKLPY010000001">
    <property type="protein sequence ID" value="CAH0995654.1"/>
    <property type="molecule type" value="Genomic_DNA"/>
</dbReference>
<feature type="transmembrane region" description="Helical" evidence="1">
    <location>
        <begin position="12"/>
        <end position="30"/>
    </location>
</feature>
<dbReference type="RefSeq" id="WP_238806200.1">
    <property type="nucleotide sequence ID" value="NZ_CAKLPY010000001.1"/>
</dbReference>
<sequence length="215" mass="25380">MINSFLIWLLDYVQYILILPISIAIFRFRFLTKELKVIWYFLLMSVFFEVLSRTLLYLKFQNTLSLLHLYTVLEFINFGLFYHIVLGNFFSKKLIPNTIICFTLFAIINAFFIQKLDNFNTYASGIESILIIGLSLMCFYKMLIELDTRNPTKQPVFWINSGLLFYFAGSLFIFILSNFIKSDNHLLSLAWGMHAFLMVILHIFISIGLWLSPRR</sequence>
<feature type="transmembrane region" description="Helical" evidence="1">
    <location>
        <begin position="94"/>
        <end position="113"/>
    </location>
</feature>
<keyword evidence="1" id="KW-1133">Transmembrane helix</keyword>
<protein>
    <submittedName>
        <fullName evidence="2">Uncharacterized protein</fullName>
    </submittedName>
</protein>
<name>A0ABN8ERY3_9BACT</name>
<evidence type="ECO:0000313" key="3">
    <source>
        <dbReference type="Proteomes" id="UP000837932"/>
    </source>
</evidence>
<organism evidence="2 3">
    <name type="scientific">Emticicia aquatica</name>
    <dbReference type="NCBI Taxonomy" id="1681835"/>
    <lineage>
        <taxon>Bacteria</taxon>
        <taxon>Pseudomonadati</taxon>
        <taxon>Bacteroidota</taxon>
        <taxon>Cytophagia</taxon>
        <taxon>Cytophagales</taxon>
        <taxon>Leadbetterellaceae</taxon>
        <taxon>Emticicia</taxon>
    </lineage>
</organism>
<reference evidence="2" key="1">
    <citation type="submission" date="2021-12" db="EMBL/GenBank/DDBJ databases">
        <authorList>
            <person name="Rodrigo-Torres L."/>
            <person name="Arahal R. D."/>
            <person name="Lucena T."/>
        </authorList>
    </citation>
    <scope>NUCLEOTIDE SEQUENCE</scope>
    <source>
        <strain evidence="2">CECT 8858</strain>
    </source>
</reference>
<proteinExistence type="predicted"/>
<feature type="transmembrane region" description="Helical" evidence="1">
    <location>
        <begin position="156"/>
        <end position="177"/>
    </location>
</feature>
<accession>A0ABN8ERY3</accession>
<feature type="transmembrane region" description="Helical" evidence="1">
    <location>
        <begin position="189"/>
        <end position="211"/>
    </location>
</feature>
<dbReference type="Proteomes" id="UP000837932">
    <property type="component" value="Unassembled WGS sequence"/>
</dbReference>
<gene>
    <name evidence="2" type="ORF">EMA8858_01779</name>
</gene>
<feature type="transmembrane region" description="Helical" evidence="1">
    <location>
        <begin position="37"/>
        <end position="58"/>
    </location>
</feature>
<keyword evidence="1" id="KW-0812">Transmembrane</keyword>
<comment type="caution">
    <text evidence="2">The sequence shown here is derived from an EMBL/GenBank/DDBJ whole genome shotgun (WGS) entry which is preliminary data.</text>
</comment>
<keyword evidence="1" id="KW-0472">Membrane</keyword>
<keyword evidence="3" id="KW-1185">Reference proteome</keyword>